<dbReference type="PANTHER" id="PTHR22550:SF5">
    <property type="entry name" value="LEUCINE ZIPPER PROTEIN 4"/>
    <property type="match status" value="1"/>
</dbReference>
<dbReference type="InterPro" id="IPR002035">
    <property type="entry name" value="VWF_A"/>
</dbReference>
<dbReference type="InterPro" id="IPR024163">
    <property type="entry name" value="Aerotolerance_reg_N"/>
</dbReference>
<evidence type="ECO:0000313" key="7">
    <source>
        <dbReference type="EMBL" id="MFC0627347.1"/>
    </source>
</evidence>
<dbReference type="EMBL" id="JBHLTC010000032">
    <property type="protein sequence ID" value="MFC0627347.1"/>
    <property type="molecule type" value="Genomic_DNA"/>
</dbReference>
<evidence type="ECO:0000256" key="5">
    <source>
        <dbReference type="SAM" id="Phobius"/>
    </source>
</evidence>
<keyword evidence="8" id="KW-1185">Reference proteome</keyword>
<evidence type="ECO:0000256" key="3">
    <source>
        <dbReference type="ARBA" id="ARBA00022989"/>
    </source>
</evidence>
<dbReference type="SMART" id="SM00327">
    <property type="entry name" value="VWA"/>
    <property type="match status" value="1"/>
</dbReference>
<feature type="transmembrane region" description="Helical" evidence="5">
    <location>
        <begin position="291"/>
        <end position="311"/>
    </location>
</feature>
<dbReference type="PANTHER" id="PTHR22550">
    <property type="entry name" value="SPORE GERMINATION PROTEIN"/>
    <property type="match status" value="1"/>
</dbReference>
<protein>
    <submittedName>
        <fullName evidence="7">VWA domain-containing protein</fullName>
    </submittedName>
</protein>
<keyword evidence="2 5" id="KW-0812">Transmembrane</keyword>
<dbReference type="Pfam" id="PF13519">
    <property type="entry name" value="VWA_2"/>
    <property type="match status" value="1"/>
</dbReference>
<dbReference type="SUPFAM" id="SSF53300">
    <property type="entry name" value="vWA-like"/>
    <property type="match status" value="1"/>
</dbReference>
<proteinExistence type="predicted"/>
<keyword evidence="3 5" id="KW-1133">Transmembrane helix</keyword>
<sequence length="315" mass="33517">MRFEQPAWLWLLLLTVALVVAYAIAQKRRSRYAVRFATLPMLEKVTPKRPGWRRHLPAFAFLAAIVVLTIAIARPVADVRVPRERATVIVAMDVSNSMAATDVEPTRFEVAKQAATEFVQNLPEQFNVGLVSFARTATVVTAPSTNHQATTDAIGNLTMSDSTAIGEAVLTALQSIQNLDADAETDPPPARVVLLSDGGNTAGRPIEEAAQAATQAGVPVSTIAYGTAEGTIDIDGRNIPVPADTTSLEGLAESTSGSFYSAESDAELRSVYADLESSIGWTTEEREITNLVAGIALAAALLAGLASLLWFSRLP</sequence>
<organism evidence="7 8">
    <name type="scientific">Kribbella deserti</name>
    <dbReference type="NCBI Taxonomy" id="1926257"/>
    <lineage>
        <taxon>Bacteria</taxon>
        <taxon>Bacillati</taxon>
        <taxon>Actinomycetota</taxon>
        <taxon>Actinomycetes</taxon>
        <taxon>Propionibacteriales</taxon>
        <taxon>Kribbellaceae</taxon>
        <taxon>Kribbella</taxon>
    </lineage>
</organism>
<dbReference type="Gene3D" id="3.40.50.410">
    <property type="entry name" value="von Willebrand factor, type A domain"/>
    <property type="match status" value="1"/>
</dbReference>
<evidence type="ECO:0000256" key="2">
    <source>
        <dbReference type="ARBA" id="ARBA00022692"/>
    </source>
</evidence>
<evidence type="ECO:0000256" key="4">
    <source>
        <dbReference type="ARBA" id="ARBA00023136"/>
    </source>
</evidence>
<evidence type="ECO:0000259" key="6">
    <source>
        <dbReference type="PROSITE" id="PS50234"/>
    </source>
</evidence>
<gene>
    <name evidence="7" type="ORF">ACFFGN_24950</name>
</gene>
<keyword evidence="1" id="KW-1003">Cell membrane</keyword>
<keyword evidence="4 5" id="KW-0472">Membrane</keyword>
<evidence type="ECO:0000256" key="1">
    <source>
        <dbReference type="ARBA" id="ARBA00022475"/>
    </source>
</evidence>
<reference evidence="7 8" key="1">
    <citation type="submission" date="2024-09" db="EMBL/GenBank/DDBJ databases">
        <authorList>
            <person name="Sun Q."/>
            <person name="Mori K."/>
        </authorList>
    </citation>
    <scope>NUCLEOTIDE SEQUENCE [LARGE SCALE GENOMIC DNA]</scope>
    <source>
        <strain evidence="7 8">CGMCC 1.15906</strain>
    </source>
</reference>
<dbReference type="InterPro" id="IPR036465">
    <property type="entry name" value="vWFA_dom_sf"/>
</dbReference>
<dbReference type="InterPro" id="IPR050768">
    <property type="entry name" value="UPF0353/GerABKA_families"/>
</dbReference>
<name>A0ABV6QUG4_9ACTN</name>
<comment type="caution">
    <text evidence="7">The sequence shown here is derived from an EMBL/GenBank/DDBJ whole genome shotgun (WGS) entry which is preliminary data.</text>
</comment>
<dbReference type="RefSeq" id="WP_380051919.1">
    <property type="nucleotide sequence ID" value="NZ_JBHLTC010000032.1"/>
</dbReference>
<dbReference type="PROSITE" id="PS50234">
    <property type="entry name" value="VWFA"/>
    <property type="match status" value="1"/>
</dbReference>
<feature type="domain" description="VWFA" evidence="6">
    <location>
        <begin position="87"/>
        <end position="275"/>
    </location>
</feature>
<accession>A0ABV6QUG4</accession>
<dbReference type="Proteomes" id="UP001589890">
    <property type="component" value="Unassembled WGS sequence"/>
</dbReference>
<evidence type="ECO:0000313" key="8">
    <source>
        <dbReference type="Proteomes" id="UP001589890"/>
    </source>
</evidence>
<feature type="transmembrane region" description="Helical" evidence="5">
    <location>
        <begin position="6"/>
        <end position="25"/>
    </location>
</feature>
<dbReference type="Pfam" id="PF07584">
    <property type="entry name" value="BatA"/>
    <property type="match status" value="1"/>
</dbReference>
<feature type="transmembrane region" description="Helical" evidence="5">
    <location>
        <begin position="58"/>
        <end position="77"/>
    </location>
</feature>